<evidence type="ECO:0000313" key="1">
    <source>
        <dbReference type="EMBL" id="RUP45568.1"/>
    </source>
</evidence>
<organism evidence="1 2">
    <name type="scientific">Jimgerdemannia flammicorona</name>
    <dbReference type="NCBI Taxonomy" id="994334"/>
    <lineage>
        <taxon>Eukaryota</taxon>
        <taxon>Fungi</taxon>
        <taxon>Fungi incertae sedis</taxon>
        <taxon>Mucoromycota</taxon>
        <taxon>Mucoromycotina</taxon>
        <taxon>Endogonomycetes</taxon>
        <taxon>Endogonales</taxon>
        <taxon>Endogonaceae</taxon>
        <taxon>Jimgerdemannia</taxon>
    </lineage>
</organism>
<proteinExistence type="predicted"/>
<keyword evidence="2" id="KW-1185">Reference proteome</keyword>
<protein>
    <submittedName>
        <fullName evidence="1">Uncharacterized protein</fullName>
    </submittedName>
</protein>
<evidence type="ECO:0000313" key="2">
    <source>
        <dbReference type="Proteomes" id="UP000268093"/>
    </source>
</evidence>
<dbReference type="Proteomes" id="UP000268093">
    <property type="component" value="Unassembled WGS sequence"/>
</dbReference>
<reference evidence="1 2" key="1">
    <citation type="journal article" date="2018" name="New Phytol.">
        <title>Phylogenomics of Endogonaceae and evolution of mycorrhizas within Mucoromycota.</title>
        <authorList>
            <person name="Chang Y."/>
            <person name="Desiro A."/>
            <person name="Na H."/>
            <person name="Sandor L."/>
            <person name="Lipzen A."/>
            <person name="Clum A."/>
            <person name="Barry K."/>
            <person name="Grigoriev I.V."/>
            <person name="Martin F.M."/>
            <person name="Stajich J.E."/>
            <person name="Smith M.E."/>
            <person name="Bonito G."/>
            <person name="Spatafora J.W."/>
        </authorList>
    </citation>
    <scope>NUCLEOTIDE SEQUENCE [LARGE SCALE GENOMIC DNA]</scope>
    <source>
        <strain evidence="1 2">GMNB39</strain>
    </source>
</reference>
<gene>
    <name evidence="1" type="ORF">BC936DRAFT_148000</name>
</gene>
<sequence length="49" mass="5649">MSLSPGTATRTWLNLRVAQRLFARELYIHSSTRTMERGNAETRERGITI</sequence>
<dbReference type="EMBL" id="RBNI01007075">
    <property type="protein sequence ID" value="RUP45568.1"/>
    <property type="molecule type" value="Genomic_DNA"/>
</dbReference>
<name>A0A433D405_9FUNG</name>
<comment type="caution">
    <text evidence="1">The sequence shown here is derived from an EMBL/GenBank/DDBJ whole genome shotgun (WGS) entry which is preliminary data.</text>
</comment>
<dbReference type="AlphaFoldDB" id="A0A433D405"/>
<accession>A0A433D405</accession>